<evidence type="ECO:0000256" key="1">
    <source>
        <dbReference type="ARBA" id="ARBA00001947"/>
    </source>
</evidence>
<accession>A0A543L8F2</accession>
<dbReference type="Gene3D" id="3.40.50.10310">
    <property type="entry name" value="Creatininase"/>
    <property type="match status" value="1"/>
</dbReference>
<dbReference type="RefSeq" id="WP_420837325.1">
    <property type="nucleotide sequence ID" value="NZ_VFPV01000002.1"/>
</dbReference>
<gene>
    <name evidence="6" type="ORF">BDD18_2285</name>
</gene>
<comment type="similarity">
    <text evidence="5">Belongs to the creatininase superfamily.</text>
</comment>
<evidence type="ECO:0000256" key="2">
    <source>
        <dbReference type="ARBA" id="ARBA00022723"/>
    </source>
</evidence>
<evidence type="ECO:0000313" key="7">
    <source>
        <dbReference type="Proteomes" id="UP000316993"/>
    </source>
</evidence>
<organism evidence="6 7">
    <name type="scientific">Acidovorax temperans</name>
    <dbReference type="NCBI Taxonomy" id="80878"/>
    <lineage>
        <taxon>Bacteria</taxon>
        <taxon>Pseudomonadati</taxon>
        <taxon>Pseudomonadota</taxon>
        <taxon>Betaproteobacteria</taxon>
        <taxon>Burkholderiales</taxon>
        <taxon>Comamonadaceae</taxon>
        <taxon>Acidovorax</taxon>
    </lineage>
</organism>
<dbReference type="InterPro" id="IPR003785">
    <property type="entry name" value="Creatininase/forma_Hydrolase"/>
</dbReference>
<dbReference type="Pfam" id="PF02633">
    <property type="entry name" value="Creatininase"/>
    <property type="match status" value="1"/>
</dbReference>
<dbReference type="InterPro" id="IPR024087">
    <property type="entry name" value="Creatininase-like_sf"/>
</dbReference>
<dbReference type="GO" id="GO:0016811">
    <property type="term" value="F:hydrolase activity, acting on carbon-nitrogen (but not peptide) bonds, in linear amides"/>
    <property type="evidence" value="ECO:0007669"/>
    <property type="project" value="TreeGrafter"/>
</dbReference>
<keyword evidence="2" id="KW-0479">Metal-binding</keyword>
<keyword evidence="4" id="KW-0862">Zinc</keyword>
<evidence type="ECO:0000256" key="5">
    <source>
        <dbReference type="ARBA" id="ARBA00024029"/>
    </source>
</evidence>
<keyword evidence="3 6" id="KW-0378">Hydrolase</keyword>
<dbReference type="PANTHER" id="PTHR35005">
    <property type="entry name" value="3-DEHYDRO-SCYLLO-INOSOSE HYDROLASE"/>
    <property type="match status" value="1"/>
</dbReference>
<dbReference type="GO" id="GO:0046872">
    <property type="term" value="F:metal ion binding"/>
    <property type="evidence" value="ECO:0007669"/>
    <property type="project" value="UniProtKB-KW"/>
</dbReference>
<comment type="caution">
    <text evidence="6">The sequence shown here is derived from an EMBL/GenBank/DDBJ whole genome shotgun (WGS) entry which is preliminary data.</text>
</comment>
<evidence type="ECO:0000256" key="4">
    <source>
        <dbReference type="ARBA" id="ARBA00022833"/>
    </source>
</evidence>
<dbReference type="SUPFAM" id="SSF102215">
    <property type="entry name" value="Creatininase"/>
    <property type="match status" value="1"/>
</dbReference>
<dbReference type="EMBL" id="VFPV01000002">
    <property type="protein sequence ID" value="TQN03593.1"/>
    <property type="molecule type" value="Genomic_DNA"/>
</dbReference>
<name>A0A543L8F2_9BURK</name>
<evidence type="ECO:0000313" key="6">
    <source>
        <dbReference type="EMBL" id="TQN03593.1"/>
    </source>
</evidence>
<protein>
    <submittedName>
        <fullName evidence="6">Creatinine amidohydrolase</fullName>
    </submittedName>
</protein>
<proteinExistence type="inferred from homology"/>
<reference evidence="6 7" key="1">
    <citation type="submission" date="2019-06" db="EMBL/GenBank/DDBJ databases">
        <title>Genomic Encyclopedia of Archaeal and Bacterial Type Strains, Phase II (KMG-II): from individual species to whole genera.</title>
        <authorList>
            <person name="Goeker M."/>
        </authorList>
    </citation>
    <scope>NUCLEOTIDE SEQUENCE [LARGE SCALE GENOMIC DNA]</scope>
    <source>
        <strain evidence="6 7">DSM 7270</strain>
    </source>
</reference>
<sequence length="285" mass="29767">MAGMTSAAPLPPLPSRFWADLSTRDFAALQGTGQAAQVVAVLPVAAVEQHGPHLPLSVDAALLQGVIDAALPHLGADVPALFLPPQNIGLSTEHENFSGTLTLSPATVIALWTELGACVARAGVKKLLIFNSHGGNVAVMDIVARELRQRHGLLVYSASWFSLPQPAEVQGLFSAQEHRFGIHAGDIETSMMLHLAPGTVHMEHAQHFRSTSQDRAERFAILGNGKSAKMGWAMEDYHPSGAVGQADAATADKGRAVVQAAGAALAALLAEVAALPLDTVRDAGV</sequence>
<comment type="cofactor">
    <cofactor evidence="1">
        <name>Zn(2+)</name>
        <dbReference type="ChEBI" id="CHEBI:29105"/>
    </cofactor>
</comment>
<dbReference type="AlphaFoldDB" id="A0A543L8F2"/>
<evidence type="ECO:0000256" key="3">
    <source>
        <dbReference type="ARBA" id="ARBA00022801"/>
    </source>
</evidence>
<dbReference type="GO" id="GO:0009231">
    <property type="term" value="P:riboflavin biosynthetic process"/>
    <property type="evidence" value="ECO:0007669"/>
    <property type="project" value="TreeGrafter"/>
</dbReference>
<dbReference type="PANTHER" id="PTHR35005:SF1">
    <property type="entry name" value="2-AMINO-5-FORMYLAMINO-6-RIBOSYLAMINOPYRIMIDIN-4(3H)-ONE 5'-MONOPHOSPHATE DEFORMYLASE"/>
    <property type="match status" value="1"/>
</dbReference>
<dbReference type="Proteomes" id="UP000316993">
    <property type="component" value="Unassembled WGS sequence"/>
</dbReference>